<evidence type="ECO:0000313" key="3">
    <source>
        <dbReference type="EMBL" id="MBD8033611.1"/>
    </source>
</evidence>
<dbReference type="InterPro" id="IPR023214">
    <property type="entry name" value="HAD_sf"/>
</dbReference>
<proteinExistence type="predicted"/>
<dbReference type="Gene3D" id="3.40.50.1000">
    <property type="entry name" value="HAD superfamily/HAD-like"/>
    <property type="match status" value="1"/>
</dbReference>
<dbReference type="PANTHER" id="PTHR46521:SF4">
    <property type="entry name" value="SUCROSE-PHOSPHATASE 2-RELATED"/>
    <property type="match status" value="1"/>
</dbReference>
<dbReference type="Gene3D" id="3.90.1070.10">
    <property type="match status" value="1"/>
</dbReference>
<dbReference type="EMBL" id="JACSPW010000009">
    <property type="protein sequence ID" value="MBD8033611.1"/>
    <property type="molecule type" value="Genomic_DNA"/>
</dbReference>
<dbReference type="Pfam" id="PF05116">
    <property type="entry name" value="S6PP"/>
    <property type="match status" value="1"/>
</dbReference>
<dbReference type="InterPro" id="IPR051518">
    <property type="entry name" value="Sucrose_Phosphatase"/>
</dbReference>
<evidence type="ECO:0000256" key="1">
    <source>
        <dbReference type="ARBA" id="ARBA00022801"/>
    </source>
</evidence>
<protein>
    <submittedName>
        <fullName evidence="3">HAD hydrolase family protein</fullName>
    </submittedName>
</protein>
<keyword evidence="4" id="KW-1185">Reference proteome</keyword>
<dbReference type="InterPro" id="IPR036412">
    <property type="entry name" value="HAD-like_sf"/>
</dbReference>
<dbReference type="PANTHER" id="PTHR46521">
    <property type="entry name" value="SUCROSE-PHOSPHATASE 2-RELATED"/>
    <property type="match status" value="1"/>
</dbReference>
<feature type="domain" description="Sucrose phosphatase-like" evidence="2">
    <location>
        <begin position="13"/>
        <end position="233"/>
    </location>
</feature>
<organism evidence="3 4">
    <name type="scientific">Solibacillus merdavium</name>
    <dbReference type="NCBI Taxonomy" id="2762218"/>
    <lineage>
        <taxon>Bacteria</taxon>
        <taxon>Bacillati</taxon>
        <taxon>Bacillota</taxon>
        <taxon>Bacilli</taxon>
        <taxon>Bacillales</taxon>
        <taxon>Caryophanaceae</taxon>
        <taxon>Solibacillus</taxon>
    </lineage>
</organism>
<dbReference type="SFLD" id="SFLDG01140">
    <property type="entry name" value="C2.B:_Phosphomannomutase_and_P"/>
    <property type="match status" value="1"/>
</dbReference>
<dbReference type="SFLD" id="SFLDG01141">
    <property type="entry name" value="C2.B.1:_Sucrose_Phosphatase_Li"/>
    <property type="match status" value="1"/>
</dbReference>
<reference evidence="3 4" key="1">
    <citation type="submission" date="2020-08" db="EMBL/GenBank/DDBJ databases">
        <title>A Genomic Blueprint of the Chicken Gut Microbiome.</title>
        <authorList>
            <person name="Gilroy R."/>
            <person name="Ravi A."/>
            <person name="Getino M."/>
            <person name="Pursley I."/>
            <person name="Horton D.L."/>
            <person name="Alikhan N.-F."/>
            <person name="Baker D."/>
            <person name="Gharbi K."/>
            <person name="Hall N."/>
            <person name="Watson M."/>
            <person name="Adriaenssens E.M."/>
            <person name="Foster-Nyarko E."/>
            <person name="Jarju S."/>
            <person name="Secka A."/>
            <person name="Antonio M."/>
            <person name="Oren A."/>
            <person name="Chaudhuri R."/>
            <person name="La Ragione R.M."/>
            <person name="Hildebrand F."/>
            <person name="Pallen M.J."/>
        </authorList>
    </citation>
    <scope>NUCLEOTIDE SEQUENCE [LARGE SCALE GENOMIC DNA]</scope>
    <source>
        <strain evidence="3 4">Sa1YVA6</strain>
    </source>
</reference>
<comment type="caution">
    <text evidence="3">The sequence shown here is derived from an EMBL/GenBank/DDBJ whole genome shotgun (WGS) entry which is preliminary data.</text>
</comment>
<sequence>MNAKMPTYPYLKPHILATDLDNTIVSEKVSHKELWETLALENTSLIYITGRYKQSALDLIEREQLPKPDILICDVGASIYIGPTYELDEDWASNIKQNDFEQVKTIAASIGIAQQPIVTPWRLAYFAESKQVQILKKSVQQLNLAVDIVFSSDKDVDVLPADINKGAALTYILNKCQYKGKVVVAGDSENDLSLFKLGYPAIAVGNACDAILKLPESQHIHFATEHAAAGVKEVWTKIYDPVTQKIK</sequence>
<dbReference type="SFLD" id="SFLDS00003">
    <property type="entry name" value="Haloacid_Dehalogenase"/>
    <property type="match status" value="1"/>
</dbReference>
<dbReference type="InterPro" id="IPR006380">
    <property type="entry name" value="SPP-like_dom"/>
</dbReference>
<evidence type="ECO:0000259" key="2">
    <source>
        <dbReference type="Pfam" id="PF05116"/>
    </source>
</evidence>
<dbReference type="RefSeq" id="WP_191704138.1">
    <property type="nucleotide sequence ID" value="NZ_JACSPW010000009.1"/>
</dbReference>
<accession>A0ABR8XNW6</accession>
<name>A0ABR8XNW6_9BACL</name>
<dbReference type="GO" id="GO:0016787">
    <property type="term" value="F:hydrolase activity"/>
    <property type="evidence" value="ECO:0007669"/>
    <property type="project" value="UniProtKB-KW"/>
</dbReference>
<keyword evidence="1 3" id="KW-0378">Hydrolase</keyword>
<dbReference type="Proteomes" id="UP000600565">
    <property type="component" value="Unassembled WGS sequence"/>
</dbReference>
<evidence type="ECO:0000313" key="4">
    <source>
        <dbReference type="Proteomes" id="UP000600565"/>
    </source>
</evidence>
<gene>
    <name evidence="3" type="ORF">H9632_11055</name>
</gene>
<dbReference type="SUPFAM" id="SSF56784">
    <property type="entry name" value="HAD-like"/>
    <property type="match status" value="1"/>
</dbReference>